<dbReference type="Pfam" id="PF13302">
    <property type="entry name" value="Acetyltransf_3"/>
    <property type="match status" value="1"/>
</dbReference>
<proteinExistence type="predicted"/>
<feature type="domain" description="N-acetyltransferase" evidence="1">
    <location>
        <begin position="7"/>
        <end position="160"/>
    </location>
</feature>
<gene>
    <name evidence="2" type="ORF">CYL18_17915</name>
</gene>
<dbReference type="PROSITE" id="PS51186">
    <property type="entry name" value="GNAT"/>
    <property type="match status" value="1"/>
</dbReference>
<evidence type="ECO:0000313" key="3">
    <source>
        <dbReference type="Proteomes" id="UP000239663"/>
    </source>
</evidence>
<dbReference type="PANTHER" id="PTHR43792">
    <property type="entry name" value="GNAT FAMILY, PUTATIVE (AFU_ORTHOLOGUE AFUA_3G00765)-RELATED-RELATED"/>
    <property type="match status" value="1"/>
</dbReference>
<organism evidence="2 3">
    <name type="scientific">Pradoshia eiseniae</name>
    <dbReference type="NCBI Taxonomy" id="2064768"/>
    <lineage>
        <taxon>Bacteria</taxon>
        <taxon>Bacillati</taxon>
        <taxon>Bacillota</taxon>
        <taxon>Bacilli</taxon>
        <taxon>Bacillales</taxon>
        <taxon>Bacillaceae</taxon>
        <taxon>Pradoshia</taxon>
    </lineage>
</organism>
<reference evidence="2 3" key="1">
    <citation type="submission" date="2017-12" db="EMBL/GenBank/DDBJ databases">
        <title>Taxonomic description and draft genome of Pradoshia cofamensis Gen. nov., sp. nov., a thermotolerant bacillale isolated from anterior gut of earthworm Eisenia fetida.</title>
        <authorList>
            <person name="Saha T."/>
            <person name="Chakraborty R."/>
        </authorList>
    </citation>
    <scope>NUCLEOTIDE SEQUENCE [LARGE SCALE GENOMIC DNA]</scope>
    <source>
        <strain evidence="2 3">EAG3</strain>
    </source>
</reference>
<keyword evidence="3" id="KW-1185">Reference proteome</keyword>
<dbReference type="InterPro" id="IPR051531">
    <property type="entry name" value="N-acetyltransferase"/>
</dbReference>
<comment type="caution">
    <text evidence="2">The sequence shown here is derived from an EMBL/GenBank/DDBJ whole genome shotgun (WGS) entry which is preliminary data.</text>
</comment>
<dbReference type="OrthoDB" id="9798081at2"/>
<name>A0A2S7MVH6_9BACI</name>
<dbReference type="AlphaFoldDB" id="A0A2S7MVH6"/>
<protein>
    <submittedName>
        <fullName evidence="2">GNAT family N-acetyltransferase</fullName>
    </submittedName>
</protein>
<dbReference type="InterPro" id="IPR000182">
    <property type="entry name" value="GNAT_dom"/>
</dbReference>
<dbReference type="SUPFAM" id="SSF55729">
    <property type="entry name" value="Acyl-CoA N-acyltransferases (Nat)"/>
    <property type="match status" value="1"/>
</dbReference>
<evidence type="ECO:0000259" key="1">
    <source>
        <dbReference type="PROSITE" id="PS51186"/>
    </source>
</evidence>
<dbReference type="GO" id="GO:0016747">
    <property type="term" value="F:acyltransferase activity, transferring groups other than amino-acyl groups"/>
    <property type="evidence" value="ECO:0007669"/>
    <property type="project" value="InterPro"/>
</dbReference>
<dbReference type="Gene3D" id="3.40.630.30">
    <property type="match status" value="1"/>
</dbReference>
<dbReference type="InterPro" id="IPR016181">
    <property type="entry name" value="Acyl_CoA_acyltransferase"/>
</dbReference>
<accession>A0A2S7MVH6</accession>
<dbReference type="EMBL" id="PKOZ01000021">
    <property type="protein sequence ID" value="PQD93811.1"/>
    <property type="molecule type" value="Genomic_DNA"/>
</dbReference>
<keyword evidence="2" id="KW-0808">Transferase</keyword>
<sequence length="160" mass="18738">MLETNRCVMMPFQKTDYDEVKQLYMNQEVRRYLGGVRKEEELPLIFDEMCHTRDENHWVVRNKDTNGLVGVISLGPHHDGSFHEISYQLLPEWWGNGYGLEAVRTILDYAFDVLHLPKVIAETQIANLPSRKLLEKAGMREEQRLIRFGAEQVIYTMAKQ</sequence>
<evidence type="ECO:0000313" key="2">
    <source>
        <dbReference type="EMBL" id="PQD93811.1"/>
    </source>
</evidence>
<dbReference type="Proteomes" id="UP000239663">
    <property type="component" value="Unassembled WGS sequence"/>
</dbReference>